<dbReference type="PROSITE" id="PS50255">
    <property type="entry name" value="CYTOCHROME_B5_2"/>
    <property type="match status" value="1"/>
</dbReference>
<keyword evidence="2" id="KW-0479">Metal-binding</keyword>
<evidence type="ECO:0000313" key="5">
    <source>
        <dbReference type="EMBL" id="CAD7401978.1"/>
    </source>
</evidence>
<dbReference type="Gene3D" id="3.90.420.10">
    <property type="entry name" value="Oxidoreductase, molybdopterin-binding domain"/>
    <property type="match status" value="1"/>
</dbReference>
<dbReference type="FunFam" id="3.10.120.10:FF:000007">
    <property type="entry name" value="Sulfite oxidase, mitochondrial"/>
    <property type="match status" value="1"/>
</dbReference>
<dbReference type="PRINTS" id="PR00407">
    <property type="entry name" value="EUMOPTERIN"/>
</dbReference>
<dbReference type="GO" id="GO:0006790">
    <property type="term" value="P:sulfur compound metabolic process"/>
    <property type="evidence" value="ECO:0007669"/>
    <property type="project" value="TreeGrafter"/>
</dbReference>
<dbReference type="EMBL" id="OD001468">
    <property type="protein sequence ID" value="CAD7401978.1"/>
    <property type="molecule type" value="Genomic_DNA"/>
</dbReference>
<feature type="domain" description="Cytochrome b5 heme-binding" evidence="4">
    <location>
        <begin position="44"/>
        <end position="123"/>
    </location>
</feature>
<dbReference type="SUPFAM" id="SSF55856">
    <property type="entry name" value="Cytochrome b5-like heme/steroid binding domain"/>
    <property type="match status" value="1"/>
</dbReference>
<dbReference type="AlphaFoldDB" id="A0A7R9CT31"/>
<dbReference type="PANTHER" id="PTHR19372:SF7">
    <property type="entry name" value="SULFITE OXIDASE, MITOCHONDRIAL"/>
    <property type="match status" value="1"/>
</dbReference>
<accession>A0A7R9CT31</accession>
<dbReference type="SUPFAM" id="SSF56524">
    <property type="entry name" value="Oxidoreductase molybdopterin-binding domain"/>
    <property type="match status" value="1"/>
</dbReference>
<dbReference type="GO" id="GO:0043546">
    <property type="term" value="F:molybdopterin cofactor binding"/>
    <property type="evidence" value="ECO:0007669"/>
    <property type="project" value="TreeGrafter"/>
</dbReference>
<keyword evidence="3" id="KW-0408">Iron</keyword>
<proteinExistence type="predicted"/>
<reference evidence="5" key="1">
    <citation type="submission" date="2020-11" db="EMBL/GenBank/DDBJ databases">
        <authorList>
            <person name="Tran Van P."/>
        </authorList>
    </citation>
    <scope>NUCLEOTIDE SEQUENCE</scope>
</reference>
<dbReference type="GO" id="GO:0020037">
    <property type="term" value="F:heme binding"/>
    <property type="evidence" value="ECO:0007669"/>
    <property type="project" value="TreeGrafter"/>
</dbReference>
<keyword evidence="1" id="KW-0349">Heme</keyword>
<name>A0A7R9CT31_TIMPO</name>
<dbReference type="PANTHER" id="PTHR19372">
    <property type="entry name" value="SULFITE REDUCTASE"/>
    <property type="match status" value="1"/>
</dbReference>
<organism evidence="5">
    <name type="scientific">Timema poppense</name>
    <name type="common">Walking stick</name>
    <dbReference type="NCBI Taxonomy" id="170557"/>
    <lineage>
        <taxon>Eukaryota</taxon>
        <taxon>Metazoa</taxon>
        <taxon>Ecdysozoa</taxon>
        <taxon>Arthropoda</taxon>
        <taxon>Hexapoda</taxon>
        <taxon>Insecta</taxon>
        <taxon>Pterygota</taxon>
        <taxon>Neoptera</taxon>
        <taxon>Polyneoptera</taxon>
        <taxon>Phasmatodea</taxon>
        <taxon>Timematodea</taxon>
        <taxon>Timematoidea</taxon>
        <taxon>Timematidae</taxon>
        <taxon>Timema</taxon>
    </lineage>
</organism>
<dbReference type="InterPro" id="IPR036374">
    <property type="entry name" value="OxRdtase_Mopterin-bd_sf"/>
</dbReference>
<dbReference type="Gene3D" id="3.10.120.10">
    <property type="entry name" value="Cytochrome b5-like heme/steroid binding domain"/>
    <property type="match status" value="1"/>
</dbReference>
<dbReference type="SMART" id="SM01117">
    <property type="entry name" value="Cyt-b5"/>
    <property type="match status" value="1"/>
</dbReference>
<evidence type="ECO:0000256" key="2">
    <source>
        <dbReference type="ARBA" id="ARBA00022723"/>
    </source>
</evidence>
<evidence type="ECO:0000259" key="4">
    <source>
        <dbReference type="PROSITE" id="PS50255"/>
    </source>
</evidence>
<dbReference type="InterPro" id="IPR001199">
    <property type="entry name" value="Cyt_B5-like_heme/steroid-bd"/>
</dbReference>
<evidence type="ECO:0000256" key="1">
    <source>
        <dbReference type="ARBA" id="ARBA00022617"/>
    </source>
</evidence>
<evidence type="ECO:0000256" key="3">
    <source>
        <dbReference type="ARBA" id="ARBA00023004"/>
    </source>
</evidence>
<protein>
    <recommendedName>
        <fullName evidence="4">Cytochrome b5 heme-binding domain-containing protein</fullName>
    </recommendedName>
</protein>
<dbReference type="InterPro" id="IPR036400">
    <property type="entry name" value="Cyt_B5-like_heme/steroid_sf"/>
</dbReference>
<dbReference type="InterPro" id="IPR008335">
    <property type="entry name" value="Mopterin_OxRdtase_euk"/>
</dbReference>
<dbReference type="GO" id="GO:0046872">
    <property type="term" value="F:metal ion binding"/>
    <property type="evidence" value="ECO:0007669"/>
    <property type="project" value="UniProtKB-KW"/>
</dbReference>
<sequence length="208" mass="23479">MGGLESLIPPALVSTEYGPVDCPCHKEGATEAKEHLYIPVDDTLPFFTLEQLRKHTTAQSKIWISLDQGVFDITDYIEQHPEESKILIMAAGGPLDPFLHMYPIYKEPQVLDLLTKHRIGNLTIEDAKQIDPNDPFSHEPKRHPAMKVVMDKPFNAEPPADILAEHYITPNELFFVRNNLPLPPPVDEKIHKVQILGKGLKTLNIPIE</sequence>
<dbReference type="GO" id="GO:0008482">
    <property type="term" value="F:sulfite oxidase activity"/>
    <property type="evidence" value="ECO:0007669"/>
    <property type="project" value="TreeGrafter"/>
</dbReference>
<dbReference type="GO" id="GO:0005739">
    <property type="term" value="C:mitochondrion"/>
    <property type="evidence" value="ECO:0007669"/>
    <property type="project" value="TreeGrafter"/>
</dbReference>
<dbReference type="Pfam" id="PF00173">
    <property type="entry name" value="Cyt-b5"/>
    <property type="match status" value="1"/>
</dbReference>
<gene>
    <name evidence="5" type="ORF">TPSB3V08_LOCUS3370</name>
</gene>